<evidence type="ECO:0000256" key="7">
    <source>
        <dbReference type="ARBA" id="ARBA00024735"/>
    </source>
</evidence>
<dbReference type="InterPro" id="IPR039420">
    <property type="entry name" value="WalR-like"/>
</dbReference>
<feature type="modified residue" description="4-aspartylphosphate" evidence="8">
    <location>
        <position position="89"/>
    </location>
</feature>
<dbReference type="SUPFAM" id="SSF52172">
    <property type="entry name" value="CheY-like"/>
    <property type="match status" value="1"/>
</dbReference>
<accession>S3UXB6</accession>
<keyword evidence="14" id="KW-1185">Reference proteome</keyword>
<sequence>MEPIQVQGPSSRDQGNVPQKRRKKSFSEFMKNASGSPSQKILVVDDEEDIADLIKFHLEENGYQVDTCQNGLEVLPRIEKNLPDLVVLDLMLPGIGGMDLCKRIKEKYALPIIMVTAKSGETDAVLGLELGADDYVRKPFSTRELVARVRSVLRRSGEGEEEQEFEGNISVGKIFLNPKAHKVFIDGTEIDLTLIEYKILYLFMTNTGVAFTRDKLLDKVWGKDIYVTDRAVDVNIKRLRDKLGDEKERLETIRGIGYRFNEA</sequence>
<dbReference type="GO" id="GO:0000976">
    <property type="term" value="F:transcription cis-regulatory region binding"/>
    <property type="evidence" value="ECO:0007669"/>
    <property type="project" value="TreeGrafter"/>
</dbReference>
<evidence type="ECO:0000256" key="4">
    <source>
        <dbReference type="ARBA" id="ARBA00023015"/>
    </source>
</evidence>
<evidence type="ECO:0000259" key="12">
    <source>
        <dbReference type="PROSITE" id="PS51755"/>
    </source>
</evidence>
<dbReference type="PANTHER" id="PTHR48111:SF40">
    <property type="entry name" value="PHOSPHATE REGULON TRANSCRIPTIONAL REGULATORY PROTEIN PHOB"/>
    <property type="match status" value="1"/>
</dbReference>
<dbReference type="GO" id="GO:0005829">
    <property type="term" value="C:cytosol"/>
    <property type="evidence" value="ECO:0007669"/>
    <property type="project" value="TreeGrafter"/>
</dbReference>
<evidence type="ECO:0000256" key="2">
    <source>
        <dbReference type="ARBA" id="ARBA00022553"/>
    </source>
</evidence>
<keyword evidence="2 8" id="KW-0597">Phosphoprotein</keyword>
<feature type="domain" description="Response regulatory" evidence="11">
    <location>
        <begin position="40"/>
        <end position="153"/>
    </location>
</feature>
<evidence type="ECO:0000256" key="8">
    <source>
        <dbReference type="PROSITE-ProRule" id="PRU00169"/>
    </source>
</evidence>
<dbReference type="SMART" id="SM00448">
    <property type="entry name" value="REC"/>
    <property type="match status" value="1"/>
</dbReference>
<dbReference type="Gene3D" id="6.10.250.690">
    <property type="match status" value="1"/>
</dbReference>
<dbReference type="InterPro" id="IPR001867">
    <property type="entry name" value="OmpR/PhoB-type_DNA-bd"/>
</dbReference>
<dbReference type="SMART" id="SM00862">
    <property type="entry name" value="Trans_reg_C"/>
    <property type="match status" value="1"/>
</dbReference>
<proteinExistence type="predicted"/>
<dbReference type="PROSITE" id="PS50110">
    <property type="entry name" value="RESPONSE_REGULATORY"/>
    <property type="match status" value="1"/>
</dbReference>
<dbReference type="InterPro" id="IPR016032">
    <property type="entry name" value="Sig_transdc_resp-reg_C-effctor"/>
</dbReference>
<dbReference type="STRING" id="1193011.LEP1GSC058_3186"/>
<dbReference type="FunFam" id="3.40.50.2300:FF:000001">
    <property type="entry name" value="DNA-binding response regulator PhoB"/>
    <property type="match status" value="1"/>
</dbReference>
<feature type="region of interest" description="Disordered" evidence="10">
    <location>
        <begin position="1"/>
        <end position="33"/>
    </location>
</feature>
<dbReference type="Proteomes" id="UP000014540">
    <property type="component" value="Unassembled WGS sequence"/>
</dbReference>
<dbReference type="Pfam" id="PF00072">
    <property type="entry name" value="Response_reg"/>
    <property type="match status" value="1"/>
</dbReference>
<dbReference type="Gene3D" id="3.40.50.2300">
    <property type="match status" value="1"/>
</dbReference>
<reference evidence="13" key="1">
    <citation type="submission" date="2013-04" db="EMBL/GenBank/DDBJ databases">
        <authorList>
            <person name="Harkins D.M."/>
            <person name="Durkin A.S."/>
            <person name="Selengut J.D."/>
            <person name="Sanka R."/>
            <person name="DePew J."/>
            <person name="Purushe J."/>
            <person name="Ahmed A."/>
            <person name="van der Linden H."/>
            <person name="Goris M.G.A."/>
            <person name="Hartskeerl R.A."/>
            <person name="Vinetz J.M."/>
            <person name="Sutton G.G."/>
            <person name="Nelson W.C."/>
            <person name="Fouts D.E."/>
        </authorList>
    </citation>
    <scope>NUCLEOTIDE SEQUENCE [LARGE SCALE GENOMIC DNA]</scope>
    <source>
        <strain evidence="13">BUT 6</strain>
    </source>
</reference>
<dbReference type="Pfam" id="PF00486">
    <property type="entry name" value="Trans_reg_C"/>
    <property type="match status" value="1"/>
</dbReference>
<dbReference type="SUPFAM" id="SSF46894">
    <property type="entry name" value="C-terminal effector domain of the bipartite response regulators"/>
    <property type="match status" value="1"/>
</dbReference>
<dbReference type="InterPro" id="IPR001789">
    <property type="entry name" value="Sig_transdc_resp-reg_receiver"/>
</dbReference>
<evidence type="ECO:0000256" key="3">
    <source>
        <dbReference type="ARBA" id="ARBA00023012"/>
    </source>
</evidence>
<evidence type="ECO:0000256" key="1">
    <source>
        <dbReference type="ARBA" id="ARBA00013332"/>
    </source>
</evidence>
<evidence type="ECO:0000256" key="10">
    <source>
        <dbReference type="SAM" id="MobiDB-lite"/>
    </source>
</evidence>
<dbReference type="GO" id="GO:0006355">
    <property type="term" value="P:regulation of DNA-templated transcription"/>
    <property type="evidence" value="ECO:0007669"/>
    <property type="project" value="InterPro"/>
</dbReference>
<name>S3UXB6_9LEPT</name>
<protein>
    <recommendedName>
        <fullName evidence="1">Phosphate regulon transcriptional regulatory protein PhoB</fullName>
    </recommendedName>
</protein>
<evidence type="ECO:0000256" key="6">
    <source>
        <dbReference type="ARBA" id="ARBA00023163"/>
    </source>
</evidence>
<dbReference type="InterPro" id="IPR011006">
    <property type="entry name" value="CheY-like_superfamily"/>
</dbReference>
<gene>
    <name evidence="13" type="ORF">LEP1GSC058_3186</name>
</gene>
<comment type="function">
    <text evidence="7">This protein is a positive regulator for the phosphate regulon. Transcription of this operon is positively regulated by PhoB and PhoR when phosphate is limited.</text>
</comment>
<dbReference type="AlphaFoldDB" id="S3UXB6"/>
<keyword evidence="6" id="KW-0804">Transcription</keyword>
<evidence type="ECO:0000256" key="5">
    <source>
        <dbReference type="ARBA" id="ARBA00023125"/>
    </source>
</evidence>
<feature type="DNA-binding region" description="OmpR/PhoB-type" evidence="9">
    <location>
        <begin position="166"/>
        <end position="262"/>
    </location>
</feature>
<keyword evidence="3" id="KW-0902">Two-component regulatory system</keyword>
<dbReference type="EMBL" id="AKWZ02000010">
    <property type="protein sequence ID" value="EPG73908.1"/>
    <property type="molecule type" value="Genomic_DNA"/>
</dbReference>
<dbReference type="GO" id="GO:0032993">
    <property type="term" value="C:protein-DNA complex"/>
    <property type="evidence" value="ECO:0007669"/>
    <property type="project" value="TreeGrafter"/>
</dbReference>
<evidence type="ECO:0000259" key="11">
    <source>
        <dbReference type="PROSITE" id="PS50110"/>
    </source>
</evidence>
<dbReference type="PROSITE" id="PS51755">
    <property type="entry name" value="OMPR_PHOB"/>
    <property type="match status" value="1"/>
</dbReference>
<dbReference type="CDD" id="cd00383">
    <property type="entry name" value="trans_reg_C"/>
    <property type="match status" value="1"/>
</dbReference>
<keyword evidence="5 9" id="KW-0238">DNA-binding</keyword>
<evidence type="ECO:0000313" key="14">
    <source>
        <dbReference type="Proteomes" id="UP000014540"/>
    </source>
</evidence>
<dbReference type="FunFam" id="1.10.10.10:FF:000018">
    <property type="entry name" value="DNA-binding response regulator ResD"/>
    <property type="match status" value="1"/>
</dbReference>
<dbReference type="InterPro" id="IPR036388">
    <property type="entry name" value="WH-like_DNA-bd_sf"/>
</dbReference>
<dbReference type="Gene3D" id="1.10.10.10">
    <property type="entry name" value="Winged helix-like DNA-binding domain superfamily/Winged helix DNA-binding domain"/>
    <property type="match status" value="1"/>
</dbReference>
<dbReference type="PANTHER" id="PTHR48111">
    <property type="entry name" value="REGULATOR OF RPOS"/>
    <property type="match status" value="1"/>
</dbReference>
<feature type="domain" description="OmpR/PhoB-type" evidence="12">
    <location>
        <begin position="166"/>
        <end position="262"/>
    </location>
</feature>
<feature type="compositionally biased region" description="Polar residues" evidence="10">
    <location>
        <begin position="7"/>
        <end position="17"/>
    </location>
</feature>
<dbReference type="GO" id="GO:0000156">
    <property type="term" value="F:phosphorelay response regulator activity"/>
    <property type="evidence" value="ECO:0007669"/>
    <property type="project" value="TreeGrafter"/>
</dbReference>
<comment type="caution">
    <text evidence="13">The sequence shown here is derived from an EMBL/GenBank/DDBJ whole genome shotgun (WGS) entry which is preliminary data.</text>
</comment>
<organism evidence="13 14">
    <name type="scientific">Leptospira fainei serovar Hurstbridge str. BUT 6</name>
    <dbReference type="NCBI Taxonomy" id="1193011"/>
    <lineage>
        <taxon>Bacteria</taxon>
        <taxon>Pseudomonadati</taxon>
        <taxon>Spirochaetota</taxon>
        <taxon>Spirochaetia</taxon>
        <taxon>Leptospirales</taxon>
        <taxon>Leptospiraceae</taxon>
        <taxon>Leptospira</taxon>
    </lineage>
</organism>
<evidence type="ECO:0000313" key="13">
    <source>
        <dbReference type="EMBL" id="EPG73908.1"/>
    </source>
</evidence>
<evidence type="ECO:0000256" key="9">
    <source>
        <dbReference type="PROSITE-ProRule" id="PRU01091"/>
    </source>
</evidence>
<keyword evidence="4" id="KW-0805">Transcription regulation</keyword>